<evidence type="ECO:0000313" key="8">
    <source>
        <dbReference type="Proteomes" id="UP000792457"/>
    </source>
</evidence>
<comment type="caution">
    <text evidence="7">The sequence shown here is derived from an EMBL/GenBank/DDBJ whole genome shotgun (WGS) entry which is preliminary data.</text>
</comment>
<dbReference type="SMART" id="SM00385">
    <property type="entry name" value="CYCLIN"/>
    <property type="match status" value="1"/>
</dbReference>
<dbReference type="InterPro" id="IPR004367">
    <property type="entry name" value="Cyclin_C-dom"/>
</dbReference>
<keyword evidence="3" id="KW-0131">Cell cycle</keyword>
<dbReference type="AlphaFoldDB" id="A0A8K0KT06"/>
<dbReference type="SUPFAM" id="SSF47954">
    <property type="entry name" value="Cyclin-like"/>
    <property type="match status" value="2"/>
</dbReference>
<dbReference type="InterPro" id="IPR036915">
    <property type="entry name" value="Cyclin-like_sf"/>
</dbReference>
<dbReference type="Proteomes" id="UP000792457">
    <property type="component" value="Unassembled WGS sequence"/>
</dbReference>
<comment type="similarity">
    <text evidence="4">Belongs to the cyclin family.</text>
</comment>
<feature type="domain" description="Cyclin C-terminal" evidence="6">
    <location>
        <begin position="137"/>
        <end position="293"/>
    </location>
</feature>
<protein>
    <submittedName>
        <fullName evidence="7">Uncharacterized protein</fullName>
    </submittedName>
</protein>
<dbReference type="InterPro" id="IPR039361">
    <property type="entry name" value="Cyclin"/>
</dbReference>
<evidence type="ECO:0000256" key="1">
    <source>
        <dbReference type="ARBA" id="ARBA00022618"/>
    </source>
</evidence>
<dbReference type="InterPro" id="IPR006671">
    <property type="entry name" value="Cyclin_N"/>
</dbReference>
<keyword evidence="1" id="KW-0132">Cell division</keyword>
<dbReference type="InterPro" id="IPR013763">
    <property type="entry name" value="Cyclin-like_dom"/>
</dbReference>
<keyword evidence="8" id="KW-1185">Reference proteome</keyword>
<evidence type="ECO:0000259" key="6">
    <source>
        <dbReference type="SMART" id="SM01332"/>
    </source>
</evidence>
<evidence type="ECO:0000256" key="4">
    <source>
        <dbReference type="RuleBase" id="RU000383"/>
    </source>
</evidence>
<feature type="non-terminal residue" evidence="7">
    <location>
        <position position="1"/>
    </location>
</feature>
<feature type="domain" description="Cyclin-like" evidence="5">
    <location>
        <begin position="42"/>
        <end position="128"/>
    </location>
</feature>
<dbReference type="CDD" id="cd20529">
    <property type="entry name" value="CYCLIN_CCNJ-like_rpt2"/>
    <property type="match status" value="1"/>
</dbReference>
<dbReference type="EMBL" id="KZ312452">
    <property type="protein sequence ID" value="KAG8240445.1"/>
    <property type="molecule type" value="Genomic_DNA"/>
</dbReference>
<dbReference type="Pfam" id="PF00134">
    <property type="entry name" value="Cyclin_N"/>
    <property type="match status" value="1"/>
</dbReference>
<dbReference type="CDD" id="cd20528">
    <property type="entry name" value="CYCLIN_CCNJ-like_rpt1"/>
    <property type="match status" value="1"/>
</dbReference>
<gene>
    <name evidence="7" type="ORF">J437_LFUL003159</name>
</gene>
<dbReference type="GO" id="GO:0051301">
    <property type="term" value="P:cell division"/>
    <property type="evidence" value="ECO:0007669"/>
    <property type="project" value="UniProtKB-KW"/>
</dbReference>
<keyword evidence="2 4" id="KW-0195">Cyclin</keyword>
<dbReference type="PANTHER" id="PTHR10177">
    <property type="entry name" value="CYCLINS"/>
    <property type="match status" value="1"/>
</dbReference>
<sequence length="341" mass="38595">MSICPVDEYAIDIIQSLIKREGRRIKFCFKSPQQEVRPVLISWVCKVAEELKLRNCTFHLAVYVLDIFMDNHEIATPQLKLLAIVCLLLAAKFEELDSNVPKISSLQSKLESNYEATDFITIEIVILNFLDWNLAYPTVAHFIECFGNFVVQTSDLKYFQGNFRGSACNQDSICKLKQLKSDADDIIQDFMGIVIQDIGYMSFQPSLIAAAVIFLTRFMLSLQPEWTSTLAEVTKWSIPDILPCSAWLKQILHTPDNDSCVQASTGHKKEIKGNQGKNNSSIDLGYSTNSTASSPDIFIEVIPSKDQESYLGSTKTALRKMLEDKNDLFMLKILLLLMLEH</sequence>
<dbReference type="SMART" id="SM01332">
    <property type="entry name" value="Cyclin_C"/>
    <property type="match status" value="1"/>
</dbReference>
<evidence type="ECO:0000256" key="3">
    <source>
        <dbReference type="ARBA" id="ARBA00023306"/>
    </source>
</evidence>
<name>A0A8K0KT06_LADFU</name>
<reference evidence="7" key="1">
    <citation type="submission" date="2013-04" db="EMBL/GenBank/DDBJ databases">
        <authorList>
            <person name="Qu J."/>
            <person name="Murali S.C."/>
            <person name="Bandaranaike D."/>
            <person name="Bellair M."/>
            <person name="Blankenburg K."/>
            <person name="Chao H."/>
            <person name="Dinh H."/>
            <person name="Doddapaneni H."/>
            <person name="Downs B."/>
            <person name="Dugan-Rocha S."/>
            <person name="Elkadiri S."/>
            <person name="Gnanaolivu R.D."/>
            <person name="Hernandez B."/>
            <person name="Javaid M."/>
            <person name="Jayaseelan J.C."/>
            <person name="Lee S."/>
            <person name="Li M."/>
            <person name="Ming W."/>
            <person name="Munidasa M."/>
            <person name="Muniz J."/>
            <person name="Nguyen L."/>
            <person name="Ongeri F."/>
            <person name="Osuji N."/>
            <person name="Pu L.-L."/>
            <person name="Puazo M."/>
            <person name="Qu C."/>
            <person name="Quiroz J."/>
            <person name="Raj R."/>
            <person name="Weissenberger G."/>
            <person name="Xin Y."/>
            <person name="Zou X."/>
            <person name="Han Y."/>
            <person name="Richards S."/>
            <person name="Worley K."/>
            <person name="Muzny D."/>
            <person name="Gibbs R."/>
        </authorList>
    </citation>
    <scope>NUCLEOTIDE SEQUENCE</scope>
    <source>
        <strain evidence="7">Sampled in the wild</strain>
    </source>
</reference>
<reference evidence="7" key="2">
    <citation type="submission" date="2017-10" db="EMBL/GenBank/DDBJ databases">
        <title>Ladona fulva Genome sequencing and assembly.</title>
        <authorList>
            <person name="Murali S."/>
            <person name="Richards S."/>
            <person name="Bandaranaike D."/>
            <person name="Bellair M."/>
            <person name="Blankenburg K."/>
            <person name="Chao H."/>
            <person name="Dinh H."/>
            <person name="Doddapaneni H."/>
            <person name="Dugan-Rocha S."/>
            <person name="Elkadiri S."/>
            <person name="Gnanaolivu R."/>
            <person name="Hernandez B."/>
            <person name="Skinner E."/>
            <person name="Javaid M."/>
            <person name="Lee S."/>
            <person name="Li M."/>
            <person name="Ming W."/>
            <person name="Munidasa M."/>
            <person name="Muniz J."/>
            <person name="Nguyen L."/>
            <person name="Hughes D."/>
            <person name="Osuji N."/>
            <person name="Pu L.-L."/>
            <person name="Puazo M."/>
            <person name="Qu C."/>
            <person name="Quiroz J."/>
            <person name="Raj R."/>
            <person name="Weissenberger G."/>
            <person name="Xin Y."/>
            <person name="Zou X."/>
            <person name="Han Y."/>
            <person name="Worley K."/>
            <person name="Muzny D."/>
            <person name="Gibbs R."/>
        </authorList>
    </citation>
    <scope>NUCLEOTIDE SEQUENCE</scope>
    <source>
        <strain evidence="7">Sampled in the wild</strain>
    </source>
</reference>
<evidence type="ECO:0000313" key="7">
    <source>
        <dbReference type="EMBL" id="KAG8240445.1"/>
    </source>
</evidence>
<dbReference type="GO" id="GO:0019887">
    <property type="term" value="F:protein kinase regulator activity"/>
    <property type="evidence" value="ECO:0007669"/>
    <property type="project" value="UniProtKB-ARBA"/>
</dbReference>
<dbReference type="GO" id="GO:0051726">
    <property type="term" value="P:regulation of cell cycle"/>
    <property type="evidence" value="ECO:0007669"/>
    <property type="project" value="UniProtKB-ARBA"/>
</dbReference>
<dbReference type="Gene3D" id="1.10.472.10">
    <property type="entry name" value="Cyclin-like"/>
    <property type="match status" value="2"/>
</dbReference>
<organism evidence="7 8">
    <name type="scientific">Ladona fulva</name>
    <name type="common">Scarce chaser dragonfly</name>
    <name type="synonym">Libellula fulva</name>
    <dbReference type="NCBI Taxonomy" id="123851"/>
    <lineage>
        <taxon>Eukaryota</taxon>
        <taxon>Metazoa</taxon>
        <taxon>Ecdysozoa</taxon>
        <taxon>Arthropoda</taxon>
        <taxon>Hexapoda</taxon>
        <taxon>Insecta</taxon>
        <taxon>Pterygota</taxon>
        <taxon>Palaeoptera</taxon>
        <taxon>Odonata</taxon>
        <taxon>Epiprocta</taxon>
        <taxon>Anisoptera</taxon>
        <taxon>Libelluloidea</taxon>
        <taxon>Libellulidae</taxon>
        <taxon>Ladona</taxon>
    </lineage>
</organism>
<dbReference type="OrthoDB" id="285802at2759"/>
<proteinExistence type="inferred from homology"/>
<evidence type="ECO:0000256" key="2">
    <source>
        <dbReference type="ARBA" id="ARBA00023127"/>
    </source>
</evidence>
<dbReference type="Pfam" id="PF02984">
    <property type="entry name" value="Cyclin_C"/>
    <property type="match status" value="1"/>
</dbReference>
<accession>A0A8K0KT06</accession>
<dbReference type="FunFam" id="1.10.472.10:FF:000010">
    <property type="entry name" value="G1/S-specific cyclin Cln1"/>
    <property type="match status" value="1"/>
</dbReference>
<evidence type="ECO:0000259" key="5">
    <source>
        <dbReference type="SMART" id="SM00385"/>
    </source>
</evidence>